<dbReference type="AlphaFoldDB" id="C5KA11"/>
<sequence length="86" mass="9837">MSAAATTSNPREQAINSYIAKVKEHREYEARCKKLREQIKEVEKDFETSEDHLKALQSVGQIVGEVLKQLDEERFIVKASSGPRYV</sequence>
<keyword evidence="3" id="KW-1185">Reference proteome</keyword>
<dbReference type="EMBL" id="GG671578">
    <property type="protein sequence ID" value="EER18680.1"/>
    <property type="molecule type" value="Genomic_DNA"/>
</dbReference>
<dbReference type="InterPro" id="IPR012340">
    <property type="entry name" value="NA-bd_OB-fold"/>
</dbReference>
<reference evidence="2 3" key="1">
    <citation type="submission" date="2008-07" db="EMBL/GenBank/DDBJ databases">
        <authorList>
            <person name="El-Sayed N."/>
            <person name="Caler E."/>
            <person name="Inman J."/>
            <person name="Amedeo P."/>
            <person name="Hass B."/>
            <person name="Wortman J."/>
        </authorList>
    </citation>
    <scope>NUCLEOTIDE SEQUENCE [LARGE SCALE GENOMIC DNA]</scope>
    <source>
        <strain evidence="3">ATCC 50983 / TXsc</strain>
    </source>
</reference>
<feature type="non-terminal residue" evidence="2">
    <location>
        <position position="86"/>
    </location>
</feature>
<organism evidence="3">
    <name type="scientific">Perkinsus marinus (strain ATCC 50983 / TXsc)</name>
    <dbReference type="NCBI Taxonomy" id="423536"/>
    <lineage>
        <taxon>Eukaryota</taxon>
        <taxon>Sar</taxon>
        <taxon>Alveolata</taxon>
        <taxon>Perkinsozoa</taxon>
        <taxon>Perkinsea</taxon>
        <taxon>Perkinsida</taxon>
        <taxon>Perkinsidae</taxon>
        <taxon>Perkinsus</taxon>
    </lineage>
</organism>
<evidence type="ECO:0000313" key="3">
    <source>
        <dbReference type="Proteomes" id="UP000007800"/>
    </source>
</evidence>
<gene>
    <name evidence="2" type="ORF">Pmar_PMAR017894</name>
</gene>
<evidence type="ECO:0000313" key="2">
    <source>
        <dbReference type="EMBL" id="EER18680.1"/>
    </source>
</evidence>
<protein>
    <submittedName>
        <fullName evidence="2">Uncharacterized protein</fullName>
    </submittedName>
</protein>
<keyword evidence="1" id="KW-0175">Coiled coil</keyword>
<dbReference type="RefSeq" id="XP_002786884.1">
    <property type="nucleotide sequence ID" value="XM_002786838.1"/>
</dbReference>
<proteinExistence type="predicted"/>
<feature type="coiled-coil region" evidence="1">
    <location>
        <begin position="18"/>
        <end position="59"/>
    </location>
</feature>
<dbReference type="GeneID" id="9048824"/>
<evidence type="ECO:0000256" key="1">
    <source>
        <dbReference type="SAM" id="Coils"/>
    </source>
</evidence>
<dbReference type="OMA" id="YEMSEND"/>
<name>C5KA11_PERM5</name>
<accession>C5KA11</accession>
<dbReference type="InParanoid" id="C5KA11"/>
<dbReference type="Proteomes" id="UP000007800">
    <property type="component" value="Unassembled WGS sequence"/>
</dbReference>
<dbReference type="OrthoDB" id="1664597at2759"/>
<dbReference type="Gene3D" id="2.40.50.140">
    <property type="entry name" value="Nucleic acid-binding proteins"/>
    <property type="match status" value="1"/>
</dbReference>